<name>A0A2K9LF22_9GAMM</name>
<dbReference type="RefSeq" id="WP_101892305.1">
    <property type="nucleotide sequence ID" value="NZ_CP022684.1"/>
</dbReference>
<evidence type="ECO:0000313" key="1">
    <source>
        <dbReference type="EMBL" id="AUM10959.1"/>
    </source>
</evidence>
<keyword evidence="2" id="KW-1185">Reference proteome</keyword>
<reference evidence="2" key="1">
    <citation type="submission" date="2017-08" db="EMBL/GenBank/DDBJ databases">
        <title>Direct submision.</title>
        <authorList>
            <person name="Kim S.-J."/>
            <person name="Rhee S.-K."/>
        </authorList>
    </citation>
    <scope>NUCLEOTIDE SEQUENCE [LARGE SCALE GENOMIC DNA]</scope>
    <source>
        <strain evidence="2">GI5</strain>
    </source>
</reference>
<dbReference type="OrthoDB" id="6353767at2"/>
<dbReference type="AlphaFoldDB" id="A0A2K9LF22"/>
<evidence type="ECO:0000313" key="2">
    <source>
        <dbReference type="Proteomes" id="UP000235116"/>
    </source>
</evidence>
<protein>
    <recommendedName>
        <fullName evidence="3">TIGR03016 family PEP-CTERM system-associated outer membrane protein</fullName>
    </recommendedName>
</protein>
<dbReference type="Proteomes" id="UP000235116">
    <property type="component" value="Chromosome"/>
</dbReference>
<sequence length="431" mass="48248">MAIPVNKTVGFLAVNVSLIWGFPALAAIQSEVSVGVIEEWIDNVYYSSFDRRHDLSTEVYLDLNMNSVGEASQFELGYRVSHENYMRDSYDNVNYMQGNGALSMQLLPRRLFWNTDVNSSVTLRDSISPDSPDNRDQRHFLSTGLDYTLISSRTNSVSASATVSATRFREADTNNNNRKSAEIAWNHVFSPLVNGGLTCSGEEADFVDSDVYYETVRCQVNASRRLRNGLVAVDLGKRTINPNRGDTLDGLSYSVDFSIEEGRHRYSLNSYRDLSDTSVGLSDQDFVGGGNLPTDVNTDVLALTVRKRTEFGYSYTLTASSDIGLLLYRDSDDIYDSNLDTDREGLDLTFSRMTPADIRASVTYSFVRTEYAFSTPSESVDYLNIYELGLSKQFSPHFDVSGVLSAEVRNGETDFQDYEAYSIRVDAAYTF</sequence>
<organism evidence="1 2">
    <name type="scientific">Ketobacter alkanivorans</name>
    <dbReference type="NCBI Taxonomy" id="1917421"/>
    <lineage>
        <taxon>Bacteria</taxon>
        <taxon>Pseudomonadati</taxon>
        <taxon>Pseudomonadota</taxon>
        <taxon>Gammaproteobacteria</taxon>
        <taxon>Pseudomonadales</taxon>
        <taxon>Ketobacteraceae</taxon>
        <taxon>Ketobacter</taxon>
    </lineage>
</organism>
<evidence type="ECO:0008006" key="3">
    <source>
        <dbReference type="Google" id="ProtNLM"/>
    </source>
</evidence>
<dbReference type="KEGG" id="kak:Kalk_00225"/>
<accession>A0A2K9LF22</accession>
<proteinExistence type="predicted"/>
<gene>
    <name evidence="1" type="ORF">Kalk_00225</name>
</gene>
<dbReference type="EMBL" id="CP022684">
    <property type="protein sequence ID" value="AUM10959.1"/>
    <property type="molecule type" value="Genomic_DNA"/>
</dbReference>